<feature type="domain" description="GGDEF" evidence="2">
    <location>
        <begin position="421"/>
        <end position="548"/>
    </location>
</feature>
<dbReference type="Gene3D" id="3.30.70.270">
    <property type="match status" value="1"/>
</dbReference>
<dbReference type="PROSITE" id="PS50887">
    <property type="entry name" value="GGDEF"/>
    <property type="match status" value="1"/>
</dbReference>
<sequence>MPALLDDVRFAFQPLFNLHTGGVVAVEALARPHDGGVQDLLRMAYRAGYLTNTDVALACRAVGFAADHDLGLPLHLNLLAMTVADRPEFLAPLYGALRDAGRDPSTVVVEIGTPYSRARRGLLVRGLERLRADGFRIGLDGVGEGDVPLSLLTEARPDVVKLDREVVAGLPEDPSAAALVQALQHIAEHTDTQVVAEGVESEPELAALRRLGVRLAQGNLLAMPSRRPKVDATISAVLSEANDPEAVTRTGPIRRLAGPRVTDFLHPATTLPEDATSEQVREVLAGQPSLSGVVLVDPDGRPRWSVDRNRFLLSVTGPYGHALHARRDAARLADRPHLVGTGTSAVELLEVVAHAARERTNDDLVVVDADDRCLGVVRVADVVRGIAELKVEQAAALNPLTRLPGSEAVEREVDRRIMSGDYFAVGWLDVDGFKRVNDGVGFAAGDELIRAIGRALSEAAAEWPSAQVGHVGGDDFLVVAGLDEIVPMATGVLDAVFDAEGMVVTLSFATLICAAGSVPSYREVSRLLAPLKAQAKSLHGSSWVLGRPGNERADVLRGRPVGETGSPRPAA</sequence>
<dbReference type="InterPro" id="IPR043128">
    <property type="entry name" value="Rev_trsase/Diguanyl_cyclase"/>
</dbReference>
<protein>
    <submittedName>
        <fullName evidence="3">EAL and GGDEF domain-containing protein</fullName>
    </submittedName>
</protein>
<dbReference type="InterPro" id="IPR035919">
    <property type="entry name" value="EAL_sf"/>
</dbReference>
<dbReference type="SUPFAM" id="SSF55073">
    <property type="entry name" value="Nucleotide cyclase"/>
    <property type="match status" value="1"/>
</dbReference>
<dbReference type="InterPro" id="IPR029787">
    <property type="entry name" value="Nucleotide_cyclase"/>
</dbReference>
<evidence type="ECO:0000259" key="2">
    <source>
        <dbReference type="PROSITE" id="PS50887"/>
    </source>
</evidence>
<dbReference type="CDD" id="cd01948">
    <property type="entry name" value="EAL"/>
    <property type="match status" value="1"/>
</dbReference>
<reference evidence="3" key="1">
    <citation type="submission" date="2022-08" db="EMBL/GenBank/DDBJ databases">
        <authorList>
            <person name="Tistechok S."/>
            <person name="Samborskyy M."/>
            <person name="Roman I."/>
        </authorList>
    </citation>
    <scope>NUCLEOTIDE SEQUENCE</scope>
    <source>
        <strain evidence="3">DSM 103496</strain>
    </source>
</reference>
<feature type="domain" description="EAL" evidence="1">
    <location>
        <begin position="1"/>
        <end position="238"/>
    </location>
</feature>
<dbReference type="SMART" id="SM00267">
    <property type="entry name" value="GGDEF"/>
    <property type="match status" value="1"/>
</dbReference>
<dbReference type="InterPro" id="IPR046342">
    <property type="entry name" value="CBS_dom_sf"/>
</dbReference>
<dbReference type="InterPro" id="IPR001633">
    <property type="entry name" value="EAL_dom"/>
</dbReference>
<dbReference type="Pfam" id="PF00563">
    <property type="entry name" value="EAL"/>
    <property type="match status" value="1"/>
</dbReference>
<dbReference type="Gene3D" id="3.20.20.450">
    <property type="entry name" value="EAL domain"/>
    <property type="match status" value="1"/>
</dbReference>
<dbReference type="EMBL" id="JANYMP010000018">
    <property type="protein sequence ID" value="MCS7481552.1"/>
    <property type="molecule type" value="Genomic_DNA"/>
</dbReference>
<proteinExistence type="predicted"/>
<dbReference type="CDD" id="cd01949">
    <property type="entry name" value="GGDEF"/>
    <property type="match status" value="1"/>
</dbReference>
<evidence type="ECO:0000313" key="4">
    <source>
        <dbReference type="Proteomes" id="UP001141259"/>
    </source>
</evidence>
<dbReference type="SUPFAM" id="SSF141868">
    <property type="entry name" value="EAL domain-like"/>
    <property type="match status" value="1"/>
</dbReference>
<dbReference type="Pfam" id="PF00990">
    <property type="entry name" value="GGDEF"/>
    <property type="match status" value="1"/>
</dbReference>
<dbReference type="RefSeq" id="WP_259627037.1">
    <property type="nucleotide sequence ID" value="NZ_JANYMP010000018.1"/>
</dbReference>
<dbReference type="InterPro" id="IPR000160">
    <property type="entry name" value="GGDEF_dom"/>
</dbReference>
<dbReference type="AlphaFoldDB" id="A0A9X2VSR4"/>
<dbReference type="PANTHER" id="PTHR33121">
    <property type="entry name" value="CYCLIC DI-GMP PHOSPHODIESTERASE PDEF"/>
    <property type="match status" value="1"/>
</dbReference>
<evidence type="ECO:0000313" key="3">
    <source>
        <dbReference type="EMBL" id="MCS7481552.1"/>
    </source>
</evidence>
<gene>
    <name evidence="3" type="ORF">NZH93_32250</name>
</gene>
<dbReference type="Proteomes" id="UP001141259">
    <property type="component" value="Unassembled WGS sequence"/>
</dbReference>
<evidence type="ECO:0000259" key="1">
    <source>
        <dbReference type="PROSITE" id="PS50883"/>
    </source>
</evidence>
<dbReference type="PROSITE" id="PS50883">
    <property type="entry name" value="EAL"/>
    <property type="match status" value="1"/>
</dbReference>
<accession>A0A9X2VSR4</accession>
<dbReference type="PANTHER" id="PTHR33121:SF70">
    <property type="entry name" value="SIGNALING PROTEIN YKOW"/>
    <property type="match status" value="1"/>
</dbReference>
<dbReference type="SMART" id="SM00052">
    <property type="entry name" value="EAL"/>
    <property type="match status" value="1"/>
</dbReference>
<comment type="caution">
    <text evidence="3">The sequence shown here is derived from an EMBL/GenBank/DDBJ whole genome shotgun (WGS) entry which is preliminary data.</text>
</comment>
<dbReference type="GO" id="GO:0071111">
    <property type="term" value="F:cyclic-guanylate-specific phosphodiesterase activity"/>
    <property type="evidence" value="ECO:0007669"/>
    <property type="project" value="InterPro"/>
</dbReference>
<keyword evidence="4" id="KW-1185">Reference proteome</keyword>
<name>A0A9X2VSR4_9PSEU</name>
<organism evidence="3 4">
    <name type="scientific">Umezawaea endophytica</name>
    <dbReference type="NCBI Taxonomy" id="1654476"/>
    <lineage>
        <taxon>Bacteria</taxon>
        <taxon>Bacillati</taxon>
        <taxon>Actinomycetota</taxon>
        <taxon>Actinomycetes</taxon>
        <taxon>Pseudonocardiales</taxon>
        <taxon>Pseudonocardiaceae</taxon>
        <taxon>Umezawaea</taxon>
    </lineage>
</organism>
<dbReference type="SUPFAM" id="SSF54631">
    <property type="entry name" value="CBS-domain pair"/>
    <property type="match status" value="1"/>
</dbReference>
<dbReference type="InterPro" id="IPR050706">
    <property type="entry name" value="Cyclic-di-GMP_PDE-like"/>
</dbReference>